<dbReference type="Proteomes" id="UP000245506">
    <property type="component" value="Unassembled WGS sequence"/>
</dbReference>
<protein>
    <submittedName>
        <fullName evidence="1">TIGR02646 family protein</fullName>
    </submittedName>
</protein>
<sequence>MKRIARGPEPEGLLLFRERFPDRTWRQFKKFDKLRLRELQQAIREQQGGLCAYCEVDLIPARSSGAPDSRIEHFHPKSDSKGEHNWHLDWSNLFGCCHGGTRPNVAEAKQRFTSPDHSCDVPKGDKNLDHLILNPVDIPAFPPLFHVTRKGVMSVDEERCAQAQVSDKLAAGSIDHLRLNAQRLKRLRRAELNAINQTLGDLVAKGMTIEAAREKVAKALLRKDKQGNWPKFFTTIRSYLGSAAEQQLEAIDYNG</sequence>
<dbReference type="OrthoDB" id="6975485at2"/>
<organism evidence="1 2">
    <name type="scientific">Leucothrix arctica</name>
    <dbReference type="NCBI Taxonomy" id="1481894"/>
    <lineage>
        <taxon>Bacteria</taxon>
        <taxon>Pseudomonadati</taxon>
        <taxon>Pseudomonadota</taxon>
        <taxon>Gammaproteobacteria</taxon>
        <taxon>Thiotrichales</taxon>
        <taxon>Thiotrichaceae</taxon>
        <taxon>Leucothrix</taxon>
    </lineage>
</organism>
<dbReference type="RefSeq" id="WP_109822792.1">
    <property type="nucleotide sequence ID" value="NZ_QGKL01000021.1"/>
</dbReference>
<comment type="caution">
    <text evidence="1">The sequence shown here is derived from an EMBL/GenBank/DDBJ whole genome shotgun (WGS) entry which is preliminary data.</text>
</comment>
<name>A0A317CFF9_9GAMM</name>
<accession>A0A317CFF9</accession>
<dbReference type="Gene3D" id="1.10.30.50">
    <property type="match status" value="1"/>
</dbReference>
<proteinExistence type="predicted"/>
<evidence type="ECO:0000313" key="1">
    <source>
        <dbReference type="EMBL" id="PWQ97364.1"/>
    </source>
</evidence>
<dbReference type="AlphaFoldDB" id="A0A317CFF9"/>
<gene>
    <name evidence="1" type="ORF">DKT75_07440</name>
</gene>
<dbReference type="InterPro" id="IPR013467">
    <property type="entry name" value="HNH78-like"/>
</dbReference>
<dbReference type="EMBL" id="QGKL01000021">
    <property type="protein sequence ID" value="PWQ97364.1"/>
    <property type="molecule type" value="Genomic_DNA"/>
</dbReference>
<evidence type="ECO:0000313" key="2">
    <source>
        <dbReference type="Proteomes" id="UP000245506"/>
    </source>
</evidence>
<dbReference type="NCBIfam" id="TIGR02646">
    <property type="entry name" value="retron system putative HNH endonuclease"/>
    <property type="match status" value="1"/>
</dbReference>
<keyword evidence="2" id="KW-1185">Reference proteome</keyword>
<reference evidence="1 2" key="1">
    <citation type="submission" date="2018-05" db="EMBL/GenBank/DDBJ databases">
        <title>Leucothrix arctica sp. nov., isolated from Arctic seawater.</title>
        <authorList>
            <person name="Choi A."/>
            <person name="Baek K."/>
        </authorList>
    </citation>
    <scope>NUCLEOTIDE SEQUENCE [LARGE SCALE GENOMIC DNA]</scope>
    <source>
        <strain evidence="1 2">IMCC9719</strain>
    </source>
</reference>